<protein>
    <submittedName>
        <fullName evidence="2">Uncharacterized protein</fullName>
    </submittedName>
</protein>
<dbReference type="RefSeq" id="XP_016629889.1">
    <property type="nucleotide sequence ID" value="XM_016778970.1"/>
</dbReference>
<gene>
    <name evidence="2" type="ORF">Z520_08474</name>
</gene>
<feature type="compositionally biased region" description="Basic and acidic residues" evidence="1">
    <location>
        <begin position="1"/>
        <end position="19"/>
    </location>
</feature>
<dbReference type="Proteomes" id="UP000053411">
    <property type="component" value="Unassembled WGS sequence"/>
</dbReference>
<feature type="region of interest" description="Disordered" evidence="1">
    <location>
        <begin position="1"/>
        <end position="42"/>
    </location>
</feature>
<accession>A0A0D2IF83</accession>
<dbReference type="GeneID" id="27714220"/>
<sequence length="203" mass="24047">MSSPKNHEKAQQHRGRPDKMSIASVLNDDDQDRDQKTEDLTIQFNNVQLTEDDLENRDFAKDRGSETPSVISIDSIMAGRKRRRPRPSCKKYGVEQVYFIWYHRIDLGQDWDDIEREFHHQFGEARKKSGLQCKFYRVLGEKNIEKVRQQGRSGHRGRGNKIDKFGVVERTSQRFPWMRPEDRSKKPTCETHSERKWAFITHT</sequence>
<dbReference type="OrthoDB" id="3921745at2759"/>
<evidence type="ECO:0000313" key="3">
    <source>
        <dbReference type="Proteomes" id="UP000053411"/>
    </source>
</evidence>
<dbReference type="VEuPathDB" id="FungiDB:Z520_08474"/>
<reference evidence="2 3" key="1">
    <citation type="submission" date="2015-01" db="EMBL/GenBank/DDBJ databases">
        <title>The Genome Sequence of Fonsecaea multimorphosa CBS 102226.</title>
        <authorList>
            <consortium name="The Broad Institute Genomics Platform"/>
            <person name="Cuomo C."/>
            <person name="de Hoog S."/>
            <person name="Gorbushina A."/>
            <person name="Stielow B."/>
            <person name="Teixiera M."/>
            <person name="Abouelleil A."/>
            <person name="Chapman S.B."/>
            <person name="Priest M."/>
            <person name="Young S.K."/>
            <person name="Wortman J."/>
            <person name="Nusbaum C."/>
            <person name="Birren B."/>
        </authorList>
    </citation>
    <scope>NUCLEOTIDE SEQUENCE [LARGE SCALE GENOMIC DNA]</scope>
    <source>
        <strain evidence="2 3">CBS 102226</strain>
    </source>
</reference>
<proteinExistence type="predicted"/>
<dbReference type="EMBL" id="KN848080">
    <property type="protein sequence ID" value="KIX95766.1"/>
    <property type="molecule type" value="Genomic_DNA"/>
</dbReference>
<organism evidence="2 3">
    <name type="scientific">Fonsecaea multimorphosa CBS 102226</name>
    <dbReference type="NCBI Taxonomy" id="1442371"/>
    <lineage>
        <taxon>Eukaryota</taxon>
        <taxon>Fungi</taxon>
        <taxon>Dikarya</taxon>
        <taxon>Ascomycota</taxon>
        <taxon>Pezizomycotina</taxon>
        <taxon>Eurotiomycetes</taxon>
        <taxon>Chaetothyriomycetidae</taxon>
        <taxon>Chaetothyriales</taxon>
        <taxon>Herpotrichiellaceae</taxon>
        <taxon>Fonsecaea</taxon>
    </lineage>
</organism>
<keyword evidence="3" id="KW-1185">Reference proteome</keyword>
<evidence type="ECO:0000256" key="1">
    <source>
        <dbReference type="SAM" id="MobiDB-lite"/>
    </source>
</evidence>
<name>A0A0D2IF83_9EURO</name>
<dbReference type="AlphaFoldDB" id="A0A0D2IF83"/>
<evidence type="ECO:0000313" key="2">
    <source>
        <dbReference type="EMBL" id="KIX95766.1"/>
    </source>
</evidence>